<reference evidence="2 3" key="1">
    <citation type="submission" date="2018-09" db="EMBL/GenBank/DDBJ databases">
        <title>Arachidicoccus sp. nov., a bacterium isolated from soil.</title>
        <authorList>
            <person name="Weon H.-Y."/>
            <person name="Kwon S.-W."/>
            <person name="Lee S.A."/>
        </authorList>
    </citation>
    <scope>NUCLEOTIDE SEQUENCE [LARGE SCALE GENOMIC DNA]</scope>
    <source>
        <strain evidence="2 3">KIS59-12</strain>
    </source>
</reference>
<proteinExistence type="predicted"/>
<dbReference type="SUPFAM" id="SSF47413">
    <property type="entry name" value="lambda repressor-like DNA-binding domains"/>
    <property type="match status" value="1"/>
</dbReference>
<dbReference type="Pfam" id="PF01381">
    <property type="entry name" value="HTH_3"/>
    <property type="match status" value="1"/>
</dbReference>
<accession>A0A386HP84</accession>
<dbReference type="AlphaFoldDB" id="A0A386HP84"/>
<dbReference type="OrthoDB" id="1446321at2"/>
<dbReference type="Proteomes" id="UP000266118">
    <property type="component" value="Chromosome"/>
</dbReference>
<dbReference type="SMART" id="SM00530">
    <property type="entry name" value="HTH_XRE"/>
    <property type="match status" value="1"/>
</dbReference>
<feature type="domain" description="HTH cro/C1-type" evidence="1">
    <location>
        <begin position="17"/>
        <end position="70"/>
    </location>
</feature>
<evidence type="ECO:0000313" key="2">
    <source>
        <dbReference type="EMBL" id="AYD47396.1"/>
    </source>
</evidence>
<name>A0A386HP84_9BACT</name>
<dbReference type="InterPro" id="IPR001387">
    <property type="entry name" value="Cro/C1-type_HTH"/>
</dbReference>
<gene>
    <name evidence="2" type="ORF">D6B99_07105</name>
</gene>
<dbReference type="PROSITE" id="PS50943">
    <property type="entry name" value="HTH_CROC1"/>
    <property type="match status" value="1"/>
</dbReference>
<evidence type="ECO:0000259" key="1">
    <source>
        <dbReference type="PROSITE" id="PS50943"/>
    </source>
</evidence>
<dbReference type="RefSeq" id="WP_119986471.1">
    <property type="nucleotide sequence ID" value="NZ_CP032489.1"/>
</dbReference>
<dbReference type="KEGG" id="ark:D6B99_07105"/>
<evidence type="ECO:0000313" key="3">
    <source>
        <dbReference type="Proteomes" id="UP000266118"/>
    </source>
</evidence>
<dbReference type="EMBL" id="CP032489">
    <property type="protein sequence ID" value="AYD47396.1"/>
    <property type="molecule type" value="Genomic_DNA"/>
</dbReference>
<dbReference type="InterPro" id="IPR010982">
    <property type="entry name" value="Lambda_DNA-bd_dom_sf"/>
</dbReference>
<dbReference type="CDD" id="cd00093">
    <property type="entry name" value="HTH_XRE"/>
    <property type="match status" value="1"/>
</dbReference>
<organism evidence="2 3">
    <name type="scientific">Arachidicoccus soli</name>
    <dbReference type="NCBI Taxonomy" id="2341117"/>
    <lineage>
        <taxon>Bacteria</taxon>
        <taxon>Pseudomonadati</taxon>
        <taxon>Bacteroidota</taxon>
        <taxon>Chitinophagia</taxon>
        <taxon>Chitinophagales</taxon>
        <taxon>Chitinophagaceae</taxon>
        <taxon>Arachidicoccus</taxon>
    </lineage>
</organism>
<keyword evidence="3" id="KW-1185">Reference proteome</keyword>
<protein>
    <submittedName>
        <fullName evidence="2">XRE family transcriptional regulator</fullName>
    </submittedName>
</protein>
<dbReference type="Gene3D" id="1.10.260.40">
    <property type="entry name" value="lambda repressor-like DNA-binding domains"/>
    <property type="match status" value="1"/>
</dbReference>
<dbReference type="GO" id="GO:0003677">
    <property type="term" value="F:DNA binding"/>
    <property type="evidence" value="ECO:0007669"/>
    <property type="project" value="InterPro"/>
</dbReference>
<sequence>MAKYHDIEFTKKVGVKIRLEREASNLSIEDVAEITGFHRNVIISIENGSNTDISHIAGVAFALNLHPKILLDVEVDIKPRFQLSGTRREKSKLTPRIGKLYNSGYFNIGRTSKEVCTEILEKYPESIKVETKNVSVILRRFCDNGKLQVLKKKGYRYNFYQKKK</sequence>